<dbReference type="PANTHER" id="PTHR12264">
    <property type="entry name" value="TRANSCRIPTION INITIATION FACTOR TFIID SUBUNIT 12"/>
    <property type="match status" value="1"/>
</dbReference>
<name>A0A0J0XTP5_9TREE</name>
<dbReference type="GO" id="GO:0051123">
    <property type="term" value="P:RNA polymerase II preinitiation complex assembly"/>
    <property type="evidence" value="ECO:0007669"/>
    <property type="project" value="TreeGrafter"/>
</dbReference>
<organism evidence="7 8">
    <name type="scientific">Cutaneotrichosporon oleaginosum</name>
    <dbReference type="NCBI Taxonomy" id="879819"/>
    <lineage>
        <taxon>Eukaryota</taxon>
        <taxon>Fungi</taxon>
        <taxon>Dikarya</taxon>
        <taxon>Basidiomycota</taxon>
        <taxon>Agaricomycotina</taxon>
        <taxon>Tremellomycetes</taxon>
        <taxon>Trichosporonales</taxon>
        <taxon>Trichosporonaceae</taxon>
        <taxon>Cutaneotrichosporon</taxon>
    </lineage>
</organism>
<evidence type="ECO:0000256" key="1">
    <source>
        <dbReference type="ARBA" id="ARBA00004123"/>
    </source>
</evidence>
<dbReference type="Pfam" id="PF03847">
    <property type="entry name" value="TFIID_20kDa"/>
    <property type="match status" value="1"/>
</dbReference>
<keyword evidence="3" id="KW-0805">Transcription regulation</keyword>
<protein>
    <recommendedName>
        <fullName evidence="6">Transcription initiation factor TFIID subunit 12 domain-containing protein</fullName>
    </recommendedName>
</protein>
<evidence type="ECO:0000256" key="4">
    <source>
        <dbReference type="ARBA" id="ARBA00023163"/>
    </source>
</evidence>
<dbReference type="SUPFAM" id="SSF47113">
    <property type="entry name" value="Histone-fold"/>
    <property type="match status" value="1"/>
</dbReference>
<dbReference type="STRING" id="879819.A0A0J0XTP5"/>
<dbReference type="PANTHER" id="PTHR12264:SF21">
    <property type="entry name" value="TRANSCRIPTION INITIATION FACTOR TFIID SUBUNIT 12"/>
    <property type="match status" value="1"/>
</dbReference>
<dbReference type="InterPro" id="IPR037794">
    <property type="entry name" value="TAF12"/>
</dbReference>
<dbReference type="GO" id="GO:0005669">
    <property type="term" value="C:transcription factor TFIID complex"/>
    <property type="evidence" value="ECO:0007669"/>
    <property type="project" value="InterPro"/>
</dbReference>
<reference evidence="7 8" key="1">
    <citation type="submission" date="2015-03" db="EMBL/GenBank/DDBJ databases">
        <title>Genomics and transcriptomics of the oil-accumulating basidiomycete yeast T. oleaginosus allow insights into substrate utilization and the diverse evolutionary trajectories of mating systems in fungi.</title>
        <authorList>
            <consortium name="DOE Joint Genome Institute"/>
            <person name="Kourist R."/>
            <person name="Kracht O."/>
            <person name="Bracharz F."/>
            <person name="Lipzen A."/>
            <person name="Nolan M."/>
            <person name="Ohm R."/>
            <person name="Grigoriev I."/>
            <person name="Sun S."/>
            <person name="Heitman J."/>
            <person name="Bruck T."/>
            <person name="Nowrousian M."/>
        </authorList>
    </citation>
    <scope>NUCLEOTIDE SEQUENCE [LARGE SCALE GENOMIC DNA]</scope>
    <source>
        <strain evidence="7 8">IBC0246</strain>
    </source>
</reference>
<dbReference type="GO" id="GO:0000124">
    <property type="term" value="C:SAGA complex"/>
    <property type="evidence" value="ECO:0007669"/>
    <property type="project" value="InterPro"/>
</dbReference>
<dbReference type="OrthoDB" id="2193432at2759"/>
<dbReference type="Gene3D" id="1.10.20.10">
    <property type="entry name" value="Histone, subunit A"/>
    <property type="match status" value="1"/>
</dbReference>
<dbReference type="GO" id="GO:0003677">
    <property type="term" value="F:DNA binding"/>
    <property type="evidence" value="ECO:0007669"/>
    <property type="project" value="TreeGrafter"/>
</dbReference>
<keyword evidence="8" id="KW-1185">Reference proteome</keyword>
<keyword evidence="5" id="KW-0539">Nucleus</keyword>
<evidence type="ECO:0000313" key="8">
    <source>
        <dbReference type="Proteomes" id="UP000053611"/>
    </source>
</evidence>
<gene>
    <name evidence="7" type="ORF">CC85DRAFT_235131</name>
</gene>
<evidence type="ECO:0000256" key="3">
    <source>
        <dbReference type="ARBA" id="ARBA00023015"/>
    </source>
</evidence>
<dbReference type="InterPro" id="IPR003228">
    <property type="entry name" value="TFIID_TAF12_dom"/>
</dbReference>
<dbReference type="GO" id="GO:0046982">
    <property type="term" value="F:protein heterodimerization activity"/>
    <property type="evidence" value="ECO:0007669"/>
    <property type="project" value="InterPro"/>
</dbReference>
<dbReference type="EMBL" id="KQ087187">
    <property type="protein sequence ID" value="KLT44442.1"/>
    <property type="molecule type" value="Genomic_DNA"/>
</dbReference>
<dbReference type="GeneID" id="28980684"/>
<accession>A0A0J0XTP5</accession>
<dbReference type="InterPro" id="IPR009072">
    <property type="entry name" value="Histone-fold"/>
</dbReference>
<sequence length="73" mass="8174">RRKWREYMSELAPGLEVELGIDDLLGEVLDSFIESAARDAVRLAAHRRSARVEAKDVGLVLERQHNITVAGFA</sequence>
<evidence type="ECO:0000259" key="6">
    <source>
        <dbReference type="Pfam" id="PF03847"/>
    </source>
</evidence>
<comment type="subcellular location">
    <subcellularLocation>
        <location evidence="1">Nucleus</location>
    </subcellularLocation>
</comment>
<evidence type="ECO:0000313" key="7">
    <source>
        <dbReference type="EMBL" id="KLT44442.1"/>
    </source>
</evidence>
<feature type="non-terminal residue" evidence="7">
    <location>
        <position position="73"/>
    </location>
</feature>
<comment type="similarity">
    <text evidence="2">Belongs to the TAF12 family.</text>
</comment>
<evidence type="ECO:0000256" key="5">
    <source>
        <dbReference type="ARBA" id="ARBA00023242"/>
    </source>
</evidence>
<evidence type="ECO:0000256" key="2">
    <source>
        <dbReference type="ARBA" id="ARBA00007530"/>
    </source>
</evidence>
<feature type="domain" description="Transcription initiation factor TFIID subunit 12" evidence="6">
    <location>
        <begin position="2"/>
        <end position="67"/>
    </location>
</feature>
<dbReference type="AlphaFoldDB" id="A0A0J0XTP5"/>
<dbReference type="Proteomes" id="UP000053611">
    <property type="component" value="Unassembled WGS sequence"/>
</dbReference>
<proteinExistence type="inferred from homology"/>
<dbReference type="GO" id="GO:0017025">
    <property type="term" value="F:TBP-class protein binding"/>
    <property type="evidence" value="ECO:0007669"/>
    <property type="project" value="TreeGrafter"/>
</dbReference>
<keyword evidence="4" id="KW-0804">Transcription</keyword>
<feature type="non-terminal residue" evidence="7">
    <location>
        <position position="1"/>
    </location>
</feature>